<dbReference type="Proteomes" id="UP000004263">
    <property type="component" value="Unassembled WGS sequence"/>
</dbReference>
<dbReference type="FunFam" id="3.30.70.120:FF:000006">
    <property type="entry name" value="GTP cyclohydrolase 1 type 2 homolog"/>
    <property type="match status" value="1"/>
</dbReference>
<dbReference type="SUPFAM" id="SSF102705">
    <property type="entry name" value="NIF3 (NGG1p interacting factor 3)-like"/>
    <property type="match status" value="1"/>
</dbReference>
<evidence type="ECO:0000313" key="1">
    <source>
        <dbReference type="EMBL" id="EAT11548.1"/>
    </source>
</evidence>
<dbReference type="InterPro" id="IPR015867">
    <property type="entry name" value="N-reg_PII/ATP_PRibTrfase_C"/>
</dbReference>
<proteinExistence type="predicted"/>
<evidence type="ECO:0008006" key="3">
    <source>
        <dbReference type="Google" id="ProtNLM"/>
    </source>
</evidence>
<dbReference type="EMBL" id="AAQH01000016">
    <property type="protein sequence ID" value="EAT11548.1"/>
    <property type="molecule type" value="Genomic_DNA"/>
</dbReference>
<organism evidence="1 2">
    <name type="scientific">Bermanella marisrubri</name>
    <dbReference type="NCBI Taxonomy" id="207949"/>
    <lineage>
        <taxon>Bacteria</taxon>
        <taxon>Pseudomonadati</taxon>
        <taxon>Pseudomonadota</taxon>
        <taxon>Gammaproteobacteria</taxon>
        <taxon>Oceanospirillales</taxon>
        <taxon>Oceanospirillaceae</taxon>
        <taxon>Bermanella</taxon>
    </lineage>
</organism>
<dbReference type="RefSeq" id="WP_007019159.1">
    <property type="nucleotide sequence ID" value="NZ_CH724121.1"/>
</dbReference>
<accession>Q1N015</accession>
<dbReference type="STRING" id="207949.RED65_02719"/>
<sequence length="109" mass="12173">MHRINVYIPATHLEQVKLAMFEAGAGRIGNYDRCCWQIAGQGQFRPLEGNNAFIGETGQLELVEEYKVEMVVADEHVNAVIAAMQQAHPFEEPAYDVYKPVDLPIAIVS</sequence>
<protein>
    <recommendedName>
        <fullName evidence="3">NGG1p interacting factor NIF3</fullName>
    </recommendedName>
</protein>
<dbReference type="AlphaFoldDB" id="Q1N015"/>
<dbReference type="OrthoDB" id="9795763at2"/>
<evidence type="ECO:0000313" key="2">
    <source>
        <dbReference type="Proteomes" id="UP000004263"/>
    </source>
</evidence>
<dbReference type="InterPro" id="IPR036069">
    <property type="entry name" value="DUF34/NIF3_sf"/>
</dbReference>
<dbReference type="PANTHER" id="PTHR41774">
    <property type="match status" value="1"/>
</dbReference>
<name>Q1N015_9GAMM</name>
<comment type="caution">
    <text evidence="1">The sequence shown here is derived from an EMBL/GenBank/DDBJ whole genome shotgun (WGS) entry which is preliminary data.</text>
</comment>
<gene>
    <name evidence="1" type="ORF">RED65_02719</name>
</gene>
<dbReference type="Gene3D" id="3.30.70.120">
    <property type="match status" value="1"/>
</dbReference>
<keyword evidence="2" id="KW-1185">Reference proteome</keyword>
<dbReference type="PANTHER" id="PTHR41774:SF1">
    <property type="entry name" value="NGG1P INTERACTING FACTOR NIF3"/>
    <property type="match status" value="1"/>
</dbReference>
<dbReference type="HOGENOM" id="CLU_120084_3_0_6"/>
<reference evidence="1 2" key="1">
    <citation type="submission" date="2006-03" db="EMBL/GenBank/DDBJ databases">
        <authorList>
            <person name="Pinhassi J."/>
            <person name="Pedros-Alio C."/>
            <person name="Ferriera S."/>
            <person name="Johnson J."/>
            <person name="Kravitz S."/>
            <person name="Halpern A."/>
            <person name="Remington K."/>
            <person name="Beeson K."/>
            <person name="Tran B."/>
            <person name="Rogers Y.-H."/>
            <person name="Friedman R."/>
            <person name="Venter J.C."/>
        </authorList>
    </citation>
    <scope>NUCLEOTIDE SEQUENCE [LARGE SCALE GENOMIC DNA]</scope>
    <source>
        <strain evidence="1 2">RED65</strain>
    </source>
</reference>